<dbReference type="InterPro" id="IPR016162">
    <property type="entry name" value="Ald_DH_N"/>
</dbReference>
<dbReference type="Proteomes" id="UP000093962">
    <property type="component" value="Unassembled WGS sequence"/>
</dbReference>
<feature type="active site" evidence="6">
    <location>
        <position position="749"/>
    </location>
</feature>
<dbReference type="PROSITE" id="PS00070">
    <property type="entry name" value="ALDEHYDE_DEHYDR_CYS"/>
    <property type="match status" value="1"/>
</dbReference>
<feature type="compositionally biased region" description="Basic and acidic residues" evidence="7">
    <location>
        <begin position="458"/>
        <end position="468"/>
    </location>
</feature>
<dbReference type="EMBL" id="LZSF01000248">
    <property type="protein sequence ID" value="OBA79759.1"/>
    <property type="molecule type" value="Genomic_DNA"/>
</dbReference>
<dbReference type="InterPro" id="IPR016163">
    <property type="entry name" value="Ald_DH_C"/>
</dbReference>
<accession>A0A1A0M2M8</accession>
<gene>
    <name evidence="10" type="ORF">A5642_03605</name>
</gene>
<dbReference type="InterPro" id="IPR016161">
    <property type="entry name" value="Ald_DH/histidinol_DH"/>
</dbReference>
<evidence type="ECO:0000256" key="4">
    <source>
        <dbReference type="ARBA" id="ARBA00023027"/>
    </source>
</evidence>
<protein>
    <recommendedName>
        <fullName evidence="2">L-glutamate gamma-semialdehyde dehydrogenase</fullName>
        <ecNumber evidence="2">1.2.1.88</ecNumber>
    </recommendedName>
</protein>
<evidence type="ECO:0000256" key="5">
    <source>
        <dbReference type="ARBA" id="ARBA00048142"/>
    </source>
</evidence>
<dbReference type="PANTHER" id="PTHR42862">
    <property type="entry name" value="DELTA-1-PYRROLINE-5-CARBOXYLATE DEHYDROGENASE 1, ISOFORM A-RELATED"/>
    <property type="match status" value="1"/>
</dbReference>
<dbReference type="InterPro" id="IPR002872">
    <property type="entry name" value="Proline_DH_dom"/>
</dbReference>
<evidence type="ECO:0000256" key="3">
    <source>
        <dbReference type="ARBA" id="ARBA00023002"/>
    </source>
</evidence>
<comment type="pathway">
    <text evidence="1">Amino-acid degradation; L-proline degradation into L-glutamate; L-glutamate from L-proline: step 2/2.</text>
</comment>
<dbReference type="GO" id="GO:0003700">
    <property type="term" value="F:DNA-binding transcription factor activity"/>
    <property type="evidence" value="ECO:0007669"/>
    <property type="project" value="InterPro"/>
</dbReference>
<reference evidence="10 11" key="1">
    <citation type="submission" date="2016-06" db="EMBL/GenBank/DDBJ databases">
        <authorList>
            <person name="Kjaerup R.B."/>
            <person name="Dalgaard T.S."/>
            <person name="Juul-Madsen H.R."/>
        </authorList>
    </citation>
    <scope>NUCLEOTIDE SEQUENCE [LARGE SCALE GENOMIC DNA]</scope>
    <source>
        <strain evidence="10 11">1199456.5</strain>
    </source>
</reference>
<comment type="caution">
    <text evidence="10">The sequence shown here is derived from an EMBL/GenBank/DDBJ whole genome shotgun (WGS) entry which is preliminary data.</text>
</comment>
<dbReference type="Pfam" id="PF00171">
    <property type="entry name" value="Aldedh"/>
    <property type="match status" value="1"/>
</dbReference>
<keyword evidence="4" id="KW-0520">NAD</keyword>
<dbReference type="EC" id="1.2.1.88" evidence="2"/>
<dbReference type="InterPro" id="IPR016160">
    <property type="entry name" value="Ald_DH_CS_CYS"/>
</dbReference>
<dbReference type="GO" id="GO:0004657">
    <property type="term" value="F:proline dehydrogenase activity"/>
    <property type="evidence" value="ECO:0007669"/>
    <property type="project" value="InterPro"/>
</dbReference>
<feature type="active site" evidence="6">
    <location>
        <position position="715"/>
    </location>
</feature>
<dbReference type="Gene3D" id="3.40.605.10">
    <property type="entry name" value="Aldehyde Dehydrogenase, Chain A, domain 1"/>
    <property type="match status" value="1"/>
</dbReference>
<dbReference type="GO" id="GO:0009898">
    <property type="term" value="C:cytoplasmic side of plasma membrane"/>
    <property type="evidence" value="ECO:0007669"/>
    <property type="project" value="TreeGrafter"/>
</dbReference>
<evidence type="ECO:0000256" key="2">
    <source>
        <dbReference type="ARBA" id="ARBA00012884"/>
    </source>
</evidence>
<dbReference type="InterPro" id="IPR025703">
    <property type="entry name" value="Bifunct_PutA"/>
</dbReference>
<dbReference type="PANTHER" id="PTHR42862:SF1">
    <property type="entry name" value="DELTA-1-PYRROLINE-5-CARBOXYLATE DEHYDROGENASE 2, ISOFORM A-RELATED"/>
    <property type="match status" value="1"/>
</dbReference>
<feature type="domain" description="Aldehyde dehydrogenase" evidence="8">
    <location>
        <begin position="511"/>
        <end position="931"/>
    </location>
</feature>
<dbReference type="GO" id="GO:0010133">
    <property type="term" value="P:L-proline catabolic process to L-glutamate"/>
    <property type="evidence" value="ECO:0007669"/>
    <property type="project" value="InterPro"/>
</dbReference>
<feature type="region of interest" description="Disordered" evidence="7">
    <location>
        <begin position="456"/>
        <end position="483"/>
    </location>
</feature>
<dbReference type="Pfam" id="PF01619">
    <property type="entry name" value="Pro_dh"/>
    <property type="match status" value="1"/>
</dbReference>
<dbReference type="Gene3D" id="3.40.309.10">
    <property type="entry name" value="Aldehyde Dehydrogenase, Chain A, domain 2"/>
    <property type="match status" value="1"/>
</dbReference>
<evidence type="ECO:0000313" key="10">
    <source>
        <dbReference type="EMBL" id="OBA79759.1"/>
    </source>
</evidence>
<evidence type="ECO:0000259" key="9">
    <source>
        <dbReference type="Pfam" id="PF01619"/>
    </source>
</evidence>
<dbReference type="OrthoDB" id="9812625at2"/>
<evidence type="ECO:0000256" key="1">
    <source>
        <dbReference type="ARBA" id="ARBA00004786"/>
    </source>
</evidence>
<dbReference type="AlphaFoldDB" id="A0A1A0M2M8"/>
<organism evidence="10 11">
    <name type="scientific">Mycolicibacterium mucogenicum</name>
    <name type="common">Mycobacterium mucogenicum</name>
    <dbReference type="NCBI Taxonomy" id="56689"/>
    <lineage>
        <taxon>Bacteria</taxon>
        <taxon>Bacillati</taxon>
        <taxon>Actinomycetota</taxon>
        <taxon>Actinomycetes</taxon>
        <taxon>Mycobacteriales</taxon>
        <taxon>Mycobacteriaceae</taxon>
        <taxon>Mycolicibacterium</taxon>
    </lineage>
</organism>
<comment type="catalytic activity">
    <reaction evidence="5">
        <text>L-glutamate 5-semialdehyde + NAD(+) + H2O = L-glutamate + NADH + 2 H(+)</text>
        <dbReference type="Rhea" id="RHEA:30235"/>
        <dbReference type="ChEBI" id="CHEBI:15377"/>
        <dbReference type="ChEBI" id="CHEBI:15378"/>
        <dbReference type="ChEBI" id="CHEBI:29985"/>
        <dbReference type="ChEBI" id="CHEBI:57540"/>
        <dbReference type="ChEBI" id="CHEBI:57945"/>
        <dbReference type="ChEBI" id="CHEBI:58066"/>
        <dbReference type="EC" id="1.2.1.88"/>
    </reaction>
</comment>
<dbReference type="SUPFAM" id="SSF51730">
    <property type="entry name" value="FAD-linked oxidoreductase"/>
    <property type="match status" value="1"/>
</dbReference>
<evidence type="ECO:0000259" key="8">
    <source>
        <dbReference type="Pfam" id="PF00171"/>
    </source>
</evidence>
<evidence type="ECO:0000313" key="11">
    <source>
        <dbReference type="Proteomes" id="UP000093962"/>
    </source>
</evidence>
<sequence length="1145" mass="123012">MTQLSREKDDLLDEVVGQVRSWLDEAARLPAPSAGRRLADVLRDPHGLDFTVGFVDRVIRPEDHKVAAANLRALARNAPGFLPLHERLLIKLGALVSVIAPGLVIPVARKVLREMVGHLLVDASDARLRRSIARIRNRGVSLNINLLGEAVLGQAEASRRLKGTEQLLARPDVDYVSIKVSATVPPHSPWAFDEAVDHIAANLLPLFTQAATAPTKKFINLDMEEYRDLELTIAVFTKLLDRPELLGLEAGIVLQAYLPDALSAMMRLQDWARARRARGGAGIKVRLVKGANLPMEHVEASLHDWPVATLPTKRDTDTNYKRVLDYALQPEHAANVRIGVAGHNLFDIAYAWTLAGRRGVRDRVEFEMLLGMAEAQAEAVRRTVGGLLLYVPVVHPKDFDVAIAYLVRRLEEGASQDNFMSAVFELHDDQALFQREKDRFVASLADLVAETVIPVPNRRQDRRTDDPRAAMSPPGGFANVADTDPALPGNRLWGRAITERVAASTAGVQLVAEYTVSSAGALDGIITGGVTAGVTWAALTGAERAAVLRRAAATLQAGRAVLLEVMASECGKTLDQGDPEVSEAIDFANYYAAQAENLDIVDGAVATPAGLTVVTPPWNFPVAIPAGSVLAALAAGSPVIIKPATQARRCGSVMVQALWDAGVPRDVLQLVHLDEGELGTQLVSDPRVARLILTGAFETAELFRSFRPDLPLLAETSGKNSIIVTPHADLDLAVKDLVYSAFGHAGQKCSAASLGILVGSVARSARFRDQLVDAVTSLKVGYPSDPTAQVGPIIEPAHGKLLRALTQLAPDEQWLVEPRRLDDSGRLWSPGVKTGVRRGSEFHLTEYFGPVLGLIAADDLDEAMAIQNQVDYGLTAGLHSLDRDEIERWLDRVEAGNAYVNRSTVGAIVRRQPFGGWKKSAVGAGAKAGGPNYLIGLSDWRSAPATRTAAISPSLRTILDAAKTFAPDPGALDFLERSFGSDAHAWATEFGVARDVSALMAEKNVFRYLPVPVTVRAENADSAAVLRVVGAGILAGSRVTVSTPVPLDPSVADTLATAGVVCRAEDAPSWRNTLRDNAPGRVRLLGGNREQFARDSAGNVGIALYAGPVVEAGRIELLTFLHEQAIAVTAHRFGSPTPLSENLFR</sequence>
<proteinExistence type="predicted"/>
<dbReference type="RefSeq" id="WP_064860500.1">
    <property type="nucleotide sequence ID" value="NZ_LZSF01000248.1"/>
</dbReference>
<dbReference type="InterPro" id="IPR029041">
    <property type="entry name" value="FAD-linked_oxidoreductase-like"/>
</dbReference>
<dbReference type="SUPFAM" id="SSF53720">
    <property type="entry name" value="ALDH-like"/>
    <property type="match status" value="1"/>
</dbReference>
<dbReference type="Gene3D" id="3.20.20.220">
    <property type="match status" value="1"/>
</dbReference>
<evidence type="ECO:0000256" key="6">
    <source>
        <dbReference type="PIRSR" id="PIRSR000197-1"/>
    </source>
</evidence>
<feature type="domain" description="Proline dehydrogenase" evidence="9">
    <location>
        <begin position="130"/>
        <end position="421"/>
    </location>
</feature>
<name>A0A1A0M2M8_MYCMU</name>
<dbReference type="InterPro" id="IPR015590">
    <property type="entry name" value="Aldehyde_DH_dom"/>
</dbReference>
<dbReference type="InterPro" id="IPR050485">
    <property type="entry name" value="Proline_metab_enzyme"/>
</dbReference>
<dbReference type="PIRSF" id="PIRSF000197">
    <property type="entry name" value="Bifunct_PutA"/>
    <property type="match status" value="1"/>
</dbReference>
<evidence type="ECO:0000256" key="7">
    <source>
        <dbReference type="SAM" id="MobiDB-lite"/>
    </source>
</evidence>
<keyword evidence="3" id="KW-0560">Oxidoreductase</keyword>
<dbReference type="GO" id="GO:0003842">
    <property type="term" value="F:L-glutamate gamma-semialdehyde dehydrogenase activity"/>
    <property type="evidence" value="ECO:0007669"/>
    <property type="project" value="UniProtKB-EC"/>
</dbReference>